<keyword evidence="4" id="KW-0055">Arginine biosynthesis</keyword>
<dbReference type="GO" id="GO:0005737">
    <property type="term" value="C:cytoplasm"/>
    <property type="evidence" value="ECO:0007669"/>
    <property type="project" value="TreeGrafter"/>
</dbReference>
<evidence type="ECO:0000256" key="8">
    <source>
        <dbReference type="ARBA" id="ARBA00022840"/>
    </source>
</evidence>
<evidence type="ECO:0000313" key="10">
    <source>
        <dbReference type="EMBL" id="GAH48155.1"/>
    </source>
</evidence>
<dbReference type="SUPFAM" id="SSF69864">
    <property type="entry name" value="Argininosuccinate synthetase, C-terminal domain"/>
    <property type="match status" value="1"/>
</dbReference>
<dbReference type="GO" id="GO:0004055">
    <property type="term" value="F:argininosuccinate synthase activity"/>
    <property type="evidence" value="ECO:0007669"/>
    <property type="project" value="UniProtKB-EC"/>
</dbReference>
<gene>
    <name evidence="10" type="ORF">S03H2_39271</name>
</gene>
<dbReference type="FunFam" id="3.90.1260.10:FF:000007">
    <property type="entry name" value="Argininosuccinate synthase"/>
    <property type="match status" value="1"/>
</dbReference>
<name>X1GTG4_9ZZZZ</name>
<dbReference type="AlphaFoldDB" id="X1GTG4"/>
<keyword evidence="7" id="KW-0547">Nucleotide-binding</keyword>
<evidence type="ECO:0000256" key="6">
    <source>
        <dbReference type="ARBA" id="ARBA00022605"/>
    </source>
</evidence>
<reference evidence="10" key="1">
    <citation type="journal article" date="2014" name="Front. Microbiol.">
        <title>High frequency of phylogenetically diverse reductive dehalogenase-homologous genes in deep subseafloor sedimentary metagenomes.</title>
        <authorList>
            <person name="Kawai M."/>
            <person name="Futagami T."/>
            <person name="Toyoda A."/>
            <person name="Takaki Y."/>
            <person name="Nishi S."/>
            <person name="Hori S."/>
            <person name="Arai W."/>
            <person name="Tsubouchi T."/>
            <person name="Morono Y."/>
            <person name="Uchiyama I."/>
            <person name="Ito T."/>
            <person name="Fujiyama A."/>
            <person name="Inagaki F."/>
            <person name="Takami H."/>
        </authorList>
    </citation>
    <scope>NUCLEOTIDE SEQUENCE</scope>
    <source>
        <strain evidence="10">Expedition CK06-06</strain>
    </source>
</reference>
<dbReference type="GO" id="GO:0000050">
    <property type="term" value="P:urea cycle"/>
    <property type="evidence" value="ECO:0007669"/>
    <property type="project" value="TreeGrafter"/>
</dbReference>
<protein>
    <recommendedName>
        <fullName evidence="3">argininosuccinate synthase</fullName>
        <ecNumber evidence="3">6.3.4.5</ecNumber>
    </recommendedName>
</protein>
<comment type="caution">
    <text evidence="10">The sequence shown here is derived from an EMBL/GenBank/DDBJ whole genome shotgun (WGS) entry which is preliminary data.</text>
</comment>
<evidence type="ECO:0000259" key="9">
    <source>
        <dbReference type="Pfam" id="PF20979"/>
    </source>
</evidence>
<sequence length="199" mass="22001">KSPDAAPNVPGYVEIGFENGIPVSIDEQKLDGVSLIQRLNELAGEHGVGRIDNLESRLVGIKSREIYEAPAAVMLLRAHLALEAMTLSKDQLRFKQKVAQEYADLVYNGLWFSALRQDLAAYIQSSQRFVTGTVRLKLFKGGCRVVGRKSPFSLYSYGLATYDKGDEFDQSAAPGFIHIWGLPVRTQAQAQPIDKTENS</sequence>
<dbReference type="InterPro" id="IPR048268">
    <property type="entry name" value="Arginosuc_syn_C"/>
</dbReference>
<dbReference type="GO" id="GO:0000053">
    <property type="term" value="P:argininosuccinate metabolic process"/>
    <property type="evidence" value="ECO:0007669"/>
    <property type="project" value="TreeGrafter"/>
</dbReference>
<evidence type="ECO:0000256" key="2">
    <source>
        <dbReference type="ARBA" id="ARBA00011881"/>
    </source>
</evidence>
<dbReference type="GO" id="GO:0005524">
    <property type="term" value="F:ATP binding"/>
    <property type="evidence" value="ECO:0007669"/>
    <property type="project" value="UniProtKB-KW"/>
</dbReference>
<dbReference type="InterPro" id="IPR001518">
    <property type="entry name" value="Arginosuc_synth"/>
</dbReference>
<dbReference type="EMBL" id="BARU01024265">
    <property type="protein sequence ID" value="GAH48155.1"/>
    <property type="molecule type" value="Genomic_DNA"/>
</dbReference>
<proteinExistence type="predicted"/>
<dbReference type="PANTHER" id="PTHR11587:SF2">
    <property type="entry name" value="ARGININOSUCCINATE SYNTHASE"/>
    <property type="match status" value="1"/>
</dbReference>
<dbReference type="EC" id="6.3.4.5" evidence="3"/>
<feature type="domain" description="Arginosuccinate synthase C-terminal" evidence="9">
    <location>
        <begin position="2"/>
        <end position="185"/>
    </location>
</feature>
<dbReference type="Gene3D" id="3.90.1260.10">
    <property type="entry name" value="Argininosuccinate synthetase, chain A, domain 2"/>
    <property type="match status" value="1"/>
</dbReference>
<dbReference type="UniPathway" id="UPA00068">
    <property type="reaction ID" value="UER00113"/>
</dbReference>
<comment type="pathway">
    <text evidence="1">Amino-acid biosynthesis; L-arginine biosynthesis; L-arginine from L-ornithine and carbamoyl phosphate: step 2/3.</text>
</comment>
<organism evidence="10">
    <name type="scientific">marine sediment metagenome</name>
    <dbReference type="NCBI Taxonomy" id="412755"/>
    <lineage>
        <taxon>unclassified sequences</taxon>
        <taxon>metagenomes</taxon>
        <taxon>ecological metagenomes</taxon>
    </lineage>
</organism>
<dbReference type="PANTHER" id="PTHR11587">
    <property type="entry name" value="ARGININOSUCCINATE SYNTHASE"/>
    <property type="match status" value="1"/>
</dbReference>
<accession>X1GTG4</accession>
<dbReference type="Gene3D" id="1.20.5.470">
    <property type="entry name" value="Single helix bin"/>
    <property type="match status" value="1"/>
</dbReference>
<dbReference type="InterPro" id="IPR024074">
    <property type="entry name" value="AS_cat/multimer_dom_body"/>
</dbReference>
<keyword evidence="6" id="KW-0028">Amino-acid biosynthesis</keyword>
<keyword evidence="8" id="KW-0067">ATP-binding</keyword>
<dbReference type="Pfam" id="PF20979">
    <property type="entry name" value="Arginosuc_syn_C"/>
    <property type="match status" value="1"/>
</dbReference>
<evidence type="ECO:0000256" key="4">
    <source>
        <dbReference type="ARBA" id="ARBA00022571"/>
    </source>
</evidence>
<feature type="non-terminal residue" evidence="10">
    <location>
        <position position="1"/>
    </location>
</feature>
<comment type="subunit">
    <text evidence="2">Homotetramer.</text>
</comment>
<evidence type="ECO:0000256" key="7">
    <source>
        <dbReference type="ARBA" id="ARBA00022741"/>
    </source>
</evidence>
<evidence type="ECO:0000256" key="1">
    <source>
        <dbReference type="ARBA" id="ARBA00004967"/>
    </source>
</evidence>
<keyword evidence="5" id="KW-0436">Ligase</keyword>
<dbReference type="GO" id="GO:0006526">
    <property type="term" value="P:L-arginine biosynthetic process"/>
    <property type="evidence" value="ECO:0007669"/>
    <property type="project" value="UniProtKB-UniPathway"/>
</dbReference>
<evidence type="ECO:0000256" key="5">
    <source>
        <dbReference type="ARBA" id="ARBA00022598"/>
    </source>
</evidence>
<evidence type="ECO:0000256" key="3">
    <source>
        <dbReference type="ARBA" id="ARBA00012286"/>
    </source>
</evidence>